<reference evidence="5 6" key="1">
    <citation type="submission" date="2015-12" db="EMBL/GenBank/DDBJ databases">
        <title>Genome sequence of Tistrella mobilis MCCC 1A02139.</title>
        <authorList>
            <person name="Lu L."/>
            <person name="Lai Q."/>
            <person name="Shao Z."/>
            <person name="Qian P."/>
        </authorList>
    </citation>
    <scope>NUCLEOTIDE SEQUENCE [LARGE SCALE GENOMIC DNA]</scope>
    <source>
        <strain evidence="5 6">MCCC 1A02139</strain>
    </source>
</reference>
<dbReference type="GO" id="GO:0019346">
    <property type="term" value="P:transsulfuration"/>
    <property type="evidence" value="ECO:0007669"/>
    <property type="project" value="InterPro"/>
</dbReference>
<dbReference type="InterPro" id="IPR000277">
    <property type="entry name" value="Cys/Met-Metab_PyrdxlP-dep_enz"/>
</dbReference>
<dbReference type="InterPro" id="IPR015421">
    <property type="entry name" value="PyrdxlP-dep_Trfase_major"/>
</dbReference>
<dbReference type="InterPro" id="IPR054542">
    <property type="entry name" value="Cys_met_metab_PP"/>
</dbReference>
<dbReference type="RefSeq" id="WP_062762255.1">
    <property type="nucleotide sequence ID" value="NZ_CP121045.1"/>
</dbReference>
<comment type="caution">
    <text evidence="5">The sequence shown here is derived from an EMBL/GenBank/DDBJ whole genome shotgun (WGS) entry which is preliminary data.</text>
</comment>
<organism evidence="5 6">
    <name type="scientific">Tistrella mobilis</name>
    <dbReference type="NCBI Taxonomy" id="171437"/>
    <lineage>
        <taxon>Bacteria</taxon>
        <taxon>Pseudomonadati</taxon>
        <taxon>Pseudomonadota</taxon>
        <taxon>Alphaproteobacteria</taxon>
        <taxon>Geminicoccales</taxon>
        <taxon>Geminicoccaceae</taxon>
        <taxon>Tistrella</taxon>
    </lineage>
</organism>
<protein>
    <submittedName>
        <fullName evidence="5">Cystathionine gamma-synthase</fullName>
    </submittedName>
</protein>
<dbReference type="GeneID" id="97240637"/>
<sequence>MTDKTDTARPLASATVAARATGRVDPVTGAVVPPIHPATTYERAADLSYPRGRVYTRADNPNYDAPEAVLTELEGGAESLVFASGMAAAVTLFQALPQGARVVAPEIMYWGLRKWLIEVGRPAGLGVAFVDMTDQQALAAALDEGADLVWVESPANPLWGITDIAAAARLAHRAGAVLAVDSTAATPILTRPIDHGADIVMHSATKYLNGHSDVLAGTLTVAPGLAGDPLWARVRQLRSMSGNIPGPFEAWLLLRGMRTLALRVERASANALAIAQHFARDPRLDAVLYPGLPDFPGHEIAQRQMTGGFGGMLSIRVAGGRDRAIEVAARLRLFARATSLGGVESLVEHRASVEGRDSPVPDDLLRISVGIEAAADLIADLDQALGEAPAGDAQ</sequence>
<dbReference type="Gene3D" id="3.90.1150.10">
    <property type="entry name" value="Aspartate Aminotransferase, domain 1"/>
    <property type="match status" value="1"/>
</dbReference>
<evidence type="ECO:0000256" key="4">
    <source>
        <dbReference type="RuleBase" id="RU362118"/>
    </source>
</evidence>
<dbReference type="PANTHER" id="PTHR11808:SF35">
    <property type="entry name" value="CYSTATHIONINE GAMMA-SYNTHASE (AFU_ORTHOLOGUE AFUA_7G01590)"/>
    <property type="match status" value="1"/>
</dbReference>
<dbReference type="GO" id="GO:0030170">
    <property type="term" value="F:pyridoxal phosphate binding"/>
    <property type="evidence" value="ECO:0007669"/>
    <property type="project" value="InterPro"/>
</dbReference>
<keyword evidence="2 3" id="KW-0663">Pyridoxal phosphate</keyword>
<dbReference type="Pfam" id="PF01053">
    <property type="entry name" value="Cys_Met_Meta_PP"/>
    <property type="match status" value="1"/>
</dbReference>
<dbReference type="FunFam" id="3.40.640.10:FF:000046">
    <property type="entry name" value="Cystathionine gamma-lyase"/>
    <property type="match status" value="1"/>
</dbReference>
<comment type="cofactor">
    <cofactor evidence="1 4">
        <name>pyridoxal 5'-phosphate</name>
        <dbReference type="ChEBI" id="CHEBI:597326"/>
    </cofactor>
</comment>
<evidence type="ECO:0000256" key="3">
    <source>
        <dbReference type="PIRSR" id="PIRSR001434-2"/>
    </source>
</evidence>
<dbReference type="Gene3D" id="3.40.640.10">
    <property type="entry name" value="Type I PLP-dependent aspartate aminotransferase-like (Major domain)"/>
    <property type="match status" value="1"/>
</dbReference>
<accession>A0A162LLR8</accession>
<dbReference type="GO" id="GO:0005737">
    <property type="term" value="C:cytoplasm"/>
    <property type="evidence" value="ECO:0007669"/>
    <property type="project" value="TreeGrafter"/>
</dbReference>
<dbReference type="OrthoDB" id="9790858at2"/>
<dbReference type="EMBL" id="LPZR01000062">
    <property type="protein sequence ID" value="KYO55550.1"/>
    <property type="molecule type" value="Genomic_DNA"/>
</dbReference>
<evidence type="ECO:0000256" key="2">
    <source>
        <dbReference type="ARBA" id="ARBA00022898"/>
    </source>
</evidence>
<dbReference type="PROSITE" id="PS00868">
    <property type="entry name" value="CYS_MET_METAB_PP"/>
    <property type="match status" value="1"/>
</dbReference>
<evidence type="ECO:0000256" key="1">
    <source>
        <dbReference type="ARBA" id="ARBA00001933"/>
    </source>
</evidence>
<proteinExistence type="inferred from homology"/>
<dbReference type="InterPro" id="IPR015422">
    <property type="entry name" value="PyrdxlP-dep_Trfase_small"/>
</dbReference>
<dbReference type="AlphaFoldDB" id="A0A162LLR8"/>
<feature type="modified residue" description="N6-(pyridoxal phosphate)lysine" evidence="3">
    <location>
        <position position="206"/>
    </location>
</feature>
<dbReference type="SUPFAM" id="SSF53383">
    <property type="entry name" value="PLP-dependent transferases"/>
    <property type="match status" value="1"/>
</dbReference>
<dbReference type="CDD" id="cd00614">
    <property type="entry name" value="CGS_like"/>
    <property type="match status" value="1"/>
</dbReference>
<dbReference type="GO" id="GO:0016846">
    <property type="term" value="F:carbon-sulfur lyase activity"/>
    <property type="evidence" value="ECO:0007669"/>
    <property type="project" value="TreeGrafter"/>
</dbReference>
<dbReference type="Proteomes" id="UP000075787">
    <property type="component" value="Unassembled WGS sequence"/>
</dbReference>
<comment type="similarity">
    <text evidence="4">Belongs to the trans-sulfuration enzymes family.</text>
</comment>
<evidence type="ECO:0000313" key="6">
    <source>
        <dbReference type="Proteomes" id="UP000075787"/>
    </source>
</evidence>
<dbReference type="PANTHER" id="PTHR11808">
    <property type="entry name" value="TRANS-SULFURATION ENZYME FAMILY MEMBER"/>
    <property type="match status" value="1"/>
</dbReference>
<dbReference type="InterPro" id="IPR015424">
    <property type="entry name" value="PyrdxlP-dep_Trfase"/>
</dbReference>
<evidence type="ECO:0000313" key="5">
    <source>
        <dbReference type="EMBL" id="KYO55550.1"/>
    </source>
</evidence>
<gene>
    <name evidence="5" type="ORF">AUP44_23380</name>
</gene>
<name>A0A162LLR8_9PROT</name>
<dbReference type="PIRSF" id="PIRSF001434">
    <property type="entry name" value="CGS"/>
    <property type="match status" value="1"/>
</dbReference>